<evidence type="ECO:0000313" key="5">
    <source>
        <dbReference type="Proteomes" id="UP000239698"/>
    </source>
</evidence>
<feature type="region of interest" description="Disordered" evidence="1">
    <location>
        <begin position="61"/>
        <end position="92"/>
    </location>
</feature>
<organism evidence="2 4">
    <name type="scientific">Rathayibacter rathayi</name>
    <name type="common">Corynebacterium rathayi</name>
    <dbReference type="NCBI Taxonomy" id="33887"/>
    <lineage>
        <taxon>Bacteria</taxon>
        <taxon>Bacillati</taxon>
        <taxon>Actinomycetota</taxon>
        <taxon>Actinomycetes</taxon>
        <taxon>Micrococcales</taxon>
        <taxon>Microbacteriaceae</taxon>
        <taxon>Rathayibacter</taxon>
    </lineage>
</organism>
<comment type="caution">
    <text evidence="2">The sequence shown here is derived from an EMBL/GenBank/DDBJ whole genome shotgun (WGS) entry which is preliminary data.</text>
</comment>
<name>A0ABD6WAE6_RATRA</name>
<dbReference type="KEGG" id="rry:C1O28_13900"/>
<dbReference type="AlphaFoldDB" id="A0ABD6WAE6"/>
<dbReference type="EMBL" id="PSVT01000009">
    <property type="protein sequence ID" value="PPH77765.1"/>
    <property type="molecule type" value="Genomic_DNA"/>
</dbReference>
<feature type="compositionally biased region" description="Basic and acidic residues" evidence="1">
    <location>
        <begin position="71"/>
        <end position="86"/>
    </location>
</feature>
<accession>A0ABD6WAE6</accession>
<sequence length="92" mass="9674">MRVAVPPVIATAALFERQVMPTPLAVVGTVSPAVTSVIDATARSRACEEWSACTELLLGRCRGSEGGAGDRGAEQRRGGDGRDRQSGPHRRS</sequence>
<keyword evidence="5" id="KW-1185">Reference proteome</keyword>
<evidence type="ECO:0000313" key="2">
    <source>
        <dbReference type="EMBL" id="PPF14587.1"/>
    </source>
</evidence>
<protein>
    <submittedName>
        <fullName evidence="2">Uncharacterized protein</fullName>
    </submittedName>
</protein>
<reference evidence="4 5" key="1">
    <citation type="submission" date="2018-02" db="EMBL/GenBank/DDBJ databases">
        <title>Bacteriophage NCPPB3778 and a type I-E CRISPR drive the evolution of the US Biological Select Agent, Rathayibacter toxicus.</title>
        <authorList>
            <person name="Davis E.W.II."/>
            <person name="Tabima J.F."/>
            <person name="Weisberg A.J."/>
            <person name="Lopes L.D."/>
            <person name="Wiseman M.S."/>
            <person name="Wiseman M.S."/>
            <person name="Pupko T."/>
            <person name="Belcher M.S."/>
            <person name="Sechler A.J."/>
            <person name="Tancos M.A."/>
            <person name="Schroeder B.K."/>
            <person name="Murray T.D."/>
            <person name="Luster D.G."/>
            <person name="Schneider W.L."/>
            <person name="Rogers E."/>
            <person name="Andreote F.D."/>
            <person name="Grunwald N.J."/>
            <person name="Putnam M.L."/>
            <person name="Chang J.H."/>
        </authorList>
    </citation>
    <scope>NUCLEOTIDE SEQUENCE [LARGE SCALE GENOMIC DNA]</scope>
    <source>
        <strain evidence="3 5">AY1D6</strain>
        <strain evidence="2 4">AY1I9</strain>
    </source>
</reference>
<proteinExistence type="predicted"/>
<evidence type="ECO:0000256" key="1">
    <source>
        <dbReference type="SAM" id="MobiDB-lite"/>
    </source>
</evidence>
<dbReference type="Proteomes" id="UP000237881">
    <property type="component" value="Unassembled WGS sequence"/>
</dbReference>
<gene>
    <name evidence="2" type="ORF">C5C04_06430</name>
    <name evidence="3" type="ORF">C5C40_06125</name>
</gene>
<evidence type="ECO:0000313" key="3">
    <source>
        <dbReference type="EMBL" id="PPH77765.1"/>
    </source>
</evidence>
<evidence type="ECO:0000313" key="4">
    <source>
        <dbReference type="Proteomes" id="UP000237881"/>
    </source>
</evidence>
<dbReference type="Proteomes" id="UP000239698">
    <property type="component" value="Unassembled WGS sequence"/>
</dbReference>
<dbReference type="EMBL" id="PSUL01000010">
    <property type="protein sequence ID" value="PPF14587.1"/>
    <property type="molecule type" value="Genomic_DNA"/>
</dbReference>